<name>A0A1N7MXM4_9BACL</name>
<evidence type="ECO:0000313" key="4">
    <source>
        <dbReference type="EMBL" id="SIS90904.1"/>
    </source>
</evidence>
<dbReference type="STRING" id="252246.SAMN05421799_106205"/>
<dbReference type="OrthoDB" id="9785707at2"/>
<feature type="domain" description="DprA winged helix" evidence="3">
    <location>
        <begin position="306"/>
        <end position="353"/>
    </location>
</feature>
<keyword evidence="5" id="KW-1185">Reference proteome</keyword>
<dbReference type="Pfam" id="PF02481">
    <property type="entry name" value="DNA_processg_A"/>
    <property type="match status" value="1"/>
</dbReference>
<dbReference type="PANTHER" id="PTHR43022">
    <property type="entry name" value="PROTEIN SMF"/>
    <property type="match status" value="1"/>
</dbReference>
<dbReference type="Gene3D" id="3.40.50.450">
    <property type="match status" value="1"/>
</dbReference>
<gene>
    <name evidence="4" type="ORF">SAMN05421799_106205</name>
</gene>
<dbReference type="InterPro" id="IPR003488">
    <property type="entry name" value="DprA"/>
</dbReference>
<feature type="domain" description="Smf/DprA SLOG" evidence="2">
    <location>
        <begin position="81"/>
        <end position="289"/>
    </location>
</feature>
<dbReference type="AlphaFoldDB" id="A0A1N7MXM4"/>
<evidence type="ECO:0000256" key="1">
    <source>
        <dbReference type="ARBA" id="ARBA00006525"/>
    </source>
</evidence>
<evidence type="ECO:0000313" key="5">
    <source>
        <dbReference type="Proteomes" id="UP000186156"/>
    </source>
</evidence>
<dbReference type="InterPro" id="IPR057666">
    <property type="entry name" value="DrpA_SLOG"/>
</dbReference>
<organism evidence="4 5">
    <name type="scientific">Alicyclobacillus vulcanalis</name>
    <dbReference type="NCBI Taxonomy" id="252246"/>
    <lineage>
        <taxon>Bacteria</taxon>
        <taxon>Bacillati</taxon>
        <taxon>Bacillota</taxon>
        <taxon>Bacilli</taxon>
        <taxon>Bacillales</taxon>
        <taxon>Alicyclobacillaceae</taxon>
        <taxon>Alicyclobacillus</taxon>
    </lineage>
</organism>
<proteinExistence type="inferred from homology"/>
<dbReference type="Pfam" id="PF17782">
    <property type="entry name" value="WHD_DprA"/>
    <property type="match status" value="1"/>
</dbReference>
<dbReference type="Gene3D" id="1.10.10.10">
    <property type="entry name" value="Winged helix-like DNA-binding domain superfamily/Winged helix DNA-binding domain"/>
    <property type="match status" value="1"/>
</dbReference>
<evidence type="ECO:0000259" key="2">
    <source>
        <dbReference type="Pfam" id="PF02481"/>
    </source>
</evidence>
<dbReference type="GO" id="GO:0009294">
    <property type="term" value="P:DNA-mediated transformation"/>
    <property type="evidence" value="ECO:0007669"/>
    <property type="project" value="InterPro"/>
</dbReference>
<dbReference type="PANTHER" id="PTHR43022:SF1">
    <property type="entry name" value="PROTEIN SMF"/>
    <property type="match status" value="1"/>
</dbReference>
<dbReference type="InterPro" id="IPR041614">
    <property type="entry name" value="DprA_WH"/>
</dbReference>
<dbReference type="NCBIfam" id="TIGR00732">
    <property type="entry name" value="dprA"/>
    <property type="match status" value="1"/>
</dbReference>
<dbReference type="Proteomes" id="UP000186156">
    <property type="component" value="Unassembled WGS sequence"/>
</dbReference>
<accession>A0A1N7MXM4</accession>
<protein>
    <submittedName>
        <fullName evidence="4">DNA protecting protein DprA</fullName>
    </submittedName>
</protein>
<dbReference type="RefSeq" id="WP_076347201.1">
    <property type="nucleotide sequence ID" value="NZ_FTOO01000006.1"/>
</dbReference>
<comment type="similarity">
    <text evidence="1">Belongs to the DprA/Smf family.</text>
</comment>
<sequence>MNDTDLVIVWSLCPGLAPSTLRRFVRAFGSLQRFHNARVTEWVESGVVDERQASRLDAWRKGTPPPERLKAQLESRGIVLLALGSDAYPERLCALPDPPLALFVRGRKELLASERAAFAVVGTRRMTAYGMEAARWIAGEMSRRQAVVVSGLALGIDATAHAAALEIGGDTVAVLGCGIDRCYPPSHRHLYEAIVSAGALVSEYPPGTPVRKHHFPERNRLIAALSEAVIVVQAGDKSGALITAQHAADLGRDVYAVPGPITSRASRGVNRLLFDGAIPLVDPADLFAQATAPQPMSQPKIPAHLERCYHALEQHQPIRAGELAEAAGLDLGYVFGALLEMELARIVVRHPDGTFHTRAMPSPVQMDQ</sequence>
<dbReference type="SUPFAM" id="SSF102405">
    <property type="entry name" value="MCP/YpsA-like"/>
    <property type="match status" value="1"/>
</dbReference>
<reference evidence="5" key="1">
    <citation type="submission" date="2017-01" db="EMBL/GenBank/DDBJ databases">
        <authorList>
            <person name="Varghese N."/>
            <person name="Submissions S."/>
        </authorList>
    </citation>
    <scope>NUCLEOTIDE SEQUENCE [LARGE SCALE GENOMIC DNA]</scope>
    <source>
        <strain evidence="5">DSM 16176</strain>
    </source>
</reference>
<dbReference type="EMBL" id="FTOO01000006">
    <property type="protein sequence ID" value="SIS90904.1"/>
    <property type="molecule type" value="Genomic_DNA"/>
</dbReference>
<evidence type="ECO:0000259" key="3">
    <source>
        <dbReference type="Pfam" id="PF17782"/>
    </source>
</evidence>
<dbReference type="InterPro" id="IPR036388">
    <property type="entry name" value="WH-like_DNA-bd_sf"/>
</dbReference>